<dbReference type="CDD" id="cd18186">
    <property type="entry name" value="BTB_POZ_ZBTB_KLHL-like"/>
    <property type="match status" value="1"/>
</dbReference>
<evidence type="ECO:0000313" key="3">
    <source>
        <dbReference type="Proteomes" id="UP000008068"/>
    </source>
</evidence>
<dbReference type="PANTHER" id="PTHR22743:SF165">
    <property type="entry name" value="BTB AND MATH DOMAIN CONTAINING-RELATED"/>
    <property type="match status" value="1"/>
</dbReference>
<evidence type="ECO:0000259" key="1">
    <source>
        <dbReference type="PROSITE" id="PS50097"/>
    </source>
</evidence>
<dbReference type="Gene3D" id="3.30.710.10">
    <property type="entry name" value="Potassium Channel Kv1.1, Chain A"/>
    <property type="match status" value="1"/>
</dbReference>
<name>G0PAZ2_CAEBE</name>
<feature type="domain" description="BTB" evidence="1">
    <location>
        <begin position="271"/>
        <end position="341"/>
    </location>
</feature>
<keyword evidence="3" id="KW-1185">Reference proteome</keyword>
<dbReference type="EMBL" id="GL380195">
    <property type="protein sequence ID" value="EGT50065.1"/>
    <property type="molecule type" value="Genomic_DNA"/>
</dbReference>
<evidence type="ECO:0000313" key="2">
    <source>
        <dbReference type="EMBL" id="EGT50065.1"/>
    </source>
</evidence>
<dbReference type="Proteomes" id="UP000008068">
    <property type="component" value="Unassembled WGS sequence"/>
</dbReference>
<dbReference type="AlphaFoldDB" id="G0PAZ2"/>
<gene>
    <name evidence="2" type="ORF">CAEBREN_11774</name>
</gene>
<reference evidence="3" key="1">
    <citation type="submission" date="2011-07" db="EMBL/GenBank/DDBJ databases">
        <authorList>
            <consortium name="Caenorhabditis brenneri Sequencing and Analysis Consortium"/>
            <person name="Wilson R.K."/>
        </authorList>
    </citation>
    <scope>NUCLEOTIDE SEQUENCE [LARGE SCALE GENOMIC DNA]</scope>
    <source>
        <strain evidence="3">PB2801</strain>
    </source>
</reference>
<dbReference type="PANTHER" id="PTHR22743">
    <property type="entry name" value="MEPRIN/TRAF-LIKE MATH FAMILY-C.ELEGANS"/>
    <property type="match status" value="1"/>
</dbReference>
<dbReference type="HOGENOM" id="CLU_696828_0_0_1"/>
<dbReference type="PROSITE" id="PS50097">
    <property type="entry name" value="BTB"/>
    <property type="match status" value="1"/>
</dbReference>
<dbReference type="InParanoid" id="G0PAZ2"/>
<dbReference type="InterPro" id="IPR052664">
    <property type="entry name" value="BTB-MATH_domain_protein"/>
</dbReference>
<dbReference type="InterPro" id="IPR011333">
    <property type="entry name" value="SKP1/BTB/POZ_sf"/>
</dbReference>
<proteinExistence type="predicted"/>
<dbReference type="InterPro" id="IPR000210">
    <property type="entry name" value="BTB/POZ_dom"/>
</dbReference>
<dbReference type="SMART" id="SM00225">
    <property type="entry name" value="BTB"/>
    <property type="match status" value="1"/>
</dbReference>
<organism evidence="3">
    <name type="scientific">Caenorhabditis brenneri</name>
    <name type="common">Nematode worm</name>
    <dbReference type="NCBI Taxonomy" id="135651"/>
    <lineage>
        <taxon>Eukaryota</taxon>
        <taxon>Metazoa</taxon>
        <taxon>Ecdysozoa</taxon>
        <taxon>Nematoda</taxon>
        <taxon>Chromadorea</taxon>
        <taxon>Rhabditida</taxon>
        <taxon>Rhabditina</taxon>
        <taxon>Rhabditomorpha</taxon>
        <taxon>Rhabditoidea</taxon>
        <taxon>Rhabditidae</taxon>
        <taxon>Peloderinae</taxon>
        <taxon>Caenorhabditis</taxon>
    </lineage>
</organism>
<dbReference type="SUPFAM" id="SSF54695">
    <property type="entry name" value="POZ domain"/>
    <property type="match status" value="1"/>
</dbReference>
<dbReference type="STRING" id="135651.G0PAZ2"/>
<dbReference type="Pfam" id="PF00651">
    <property type="entry name" value="BTB"/>
    <property type="match status" value="1"/>
</dbReference>
<sequence>MNQEGTTFANSAFPIRRVYKLDIDDLEQLETDGYWATIKIGVFYYDLHIRVQEFTKPLGHYLTAFLWMSMDVCHPEYDFETATKYRLRIVNKNKGFDHLMKWIPVDVEKNGTQIMEPIKVMDWESVKNNGYIQEGQIGVEWGLLISRKDPSDPHMIFSYISPFSWRVCQTFSPKSAYQPRIFIQYVKEYLELDLDDDDCVENIRHEIPIRYMKKYQEGEELRRIMQNEEFFKQLSPGFIKTLAEYGHNEIESDARLSYRFTDCHPEYKDTEDEVVFHDYRNGQSHTASKQILANGSKYFFMRFFGPHSVRDDKYFIFDDGIPENFEMFLDHLYHPTIPITTKNIDLLLPLAQRFSAQTIGLRIEEFLICSGNYSLAEKLTYLYDYDFDFVQVVQTI</sequence>
<accession>G0PAZ2</accession>
<protein>
    <recommendedName>
        <fullName evidence="1">BTB domain-containing protein</fullName>
    </recommendedName>
</protein>